<dbReference type="OrthoDB" id="5815468at2759"/>
<name>A0A8S1F3U4_9PELO</name>
<feature type="domain" description="EF-hand" evidence="5">
    <location>
        <begin position="185"/>
        <end position="220"/>
    </location>
</feature>
<dbReference type="GO" id="GO:0005509">
    <property type="term" value="F:calcium ion binding"/>
    <property type="evidence" value="ECO:0007669"/>
    <property type="project" value="InterPro"/>
</dbReference>
<evidence type="ECO:0000259" key="5">
    <source>
        <dbReference type="PROSITE" id="PS50222"/>
    </source>
</evidence>
<proteinExistence type="predicted"/>
<accession>A0A8S1F3U4</accession>
<keyword evidence="2" id="KW-0677">Repeat</keyword>
<dbReference type="InterPro" id="IPR011992">
    <property type="entry name" value="EF-hand-dom_pair"/>
</dbReference>
<keyword evidence="3" id="KW-0106">Calcium</keyword>
<dbReference type="PANTHER" id="PTHR23055:SF111">
    <property type="entry name" value="EF-HAND DOMAIN-CONTAINING PROTEIN"/>
    <property type="match status" value="1"/>
</dbReference>
<dbReference type="PROSITE" id="PS00018">
    <property type="entry name" value="EF_HAND_1"/>
    <property type="match status" value="1"/>
</dbReference>
<dbReference type="EMBL" id="CADEPM010000004">
    <property type="protein sequence ID" value="CAB3405266.1"/>
    <property type="molecule type" value="Genomic_DNA"/>
</dbReference>
<dbReference type="InterPro" id="IPR018247">
    <property type="entry name" value="EF_Hand_1_Ca_BS"/>
</dbReference>
<dbReference type="InterPro" id="IPR028846">
    <property type="entry name" value="Recoverin"/>
</dbReference>
<feature type="region of interest" description="Disordered" evidence="4">
    <location>
        <begin position="13"/>
        <end position="35"/>
    </location>
</feature>
<dbReference type="Proteomes" id="UP000494206">
    <property type="component" value="Unassembled WGS sequence"/>
</dbReference>
<evidence type="ECO:0000256" key="2">
    <source>
        <dbReference type="ARBA" id="ARBA00022737"/>
    </source>
</evidence>
<evidence type="ECO:0000313" key="6">
    <source>
        <dbReference type="EMBL" id="CAB3405266.1"/>
    </source>
</evidence>
<sequence>MWGALRMRTFRRSQRSIASPMKRTKARASEKQRTLERHFGARPPTKNRLLNTIYWALRRCQYWLCFYDDEVEVDVEDLLSNPFNTHPPGLEQLVQLTGFNRKWLMFMYRNFKQRCANGRMTESQWRILFRSLFPHANDSAFVDRMYQAIIRNKPQQQITFEDLIIFLWELTEAGRQSELANAHINASSRAQFVFALMDVEGKGKIDEETFRNYTRSIFALTASHHFCDTSAIGLPAGSIYRSKSADDDLKPLSPMIARFAANRFREIDADGDGWISVKDIERELDYAKDAVALKSMSDIEEPTTSN</sequence>
<reference evidence="6 7" key="1">
    <citation type="submission" date="2020-04" db="EMBL/GenBank/DDBJ databases">
        <authorList>
            <person name="Laetsch R D."/>
            <person name="Stevens L."/>
            <person name="Kumar S."/>
            <person name="Blaxter L. M."/>
        </authorList>
    </citation>
    <scope>NUCLEOTIDE SEQUENCE [LARGE SCALE GENOMIC DNA]</scope>
</reference>
<evidence type="ECO:0000313" key="7">
    <source>
        <dbReference type="Proteomes" id="UP000494206"/>
    </source>
</evidence>
<evidence type="ECO:0000256" key="1">
    <source>
        <dbReference type="ARBA" id="ARBA00022723"/>
    </source>
</evidence>
<keyword evidence="7" id="KW-1185">Reference proteome</keyword>
<dbReference type="PROSITE" id="PS50222">
    <property type="entry name" value="EF_HAND_2"/>
    <property type="match status" value="1"/>
</dbReference>
<dbReference type="Gene3D" id="1.10.238.10">
    <property type="entry name" value="EF-hand"/>
    <property type="match status" value="1"/>
</dbReference>
<organism evidence="6 7">
    <name type="scientific">Caenorhabditis bovis</name>
    <dbReference type="NCBI Taxonomy" id="2654633"/>
    <lineage>
        <taxon>Eukaryota</taxon>
        <taxon>Metazoa</taxon>
        <taxon>Ecdysozoa</taxon>
        <taxon>Nematoda</taxon>
        <taxon>Chromadorea</taxon>
        <taxon>Rhabditida</taxon>
        <taxon>Rhabditina</taxon>
        <taxon>Rhabditomorpha</taxon>
        <taxon>Rhabditoidea</taxon>
        <taxon>Rhabditidae</taxon>
        <taxon>Peloderinae</taxon>
        <taxon>Caenorhabditis</taxon>
    </lineage>
</organism>
<evidence type="ECO:0000256" key="4">
    <source>
        <dbReference type="SAM" id="MobiDB-lite"/>
    </source>
</evidence>
<dbReference type="InterPro" id="IPR002048">
    <property type="entry name" value="EF_hand_dom"/>
</dbReference>
<evidence type="ECO:0000256" key="3">
    <source>
        <dbReference type="ARBA" id="ARBA00022837"/>
    </source>
</evidence>
<gene>
    <name evidence="6" type="ORF">CBOVIS_LOCUS7482</name>
</gene>
<dbReference type="PANTHER" id="PTHR23055">
    <property type="entry name" value="CALCIUM BINDING PROTEINS"/>
    <property type="match status" value="1"/>
</dbReference>
<dbReference type="SUPFAM" id="SSF47473">
    <property type="entry name" value="EF-hand"/>
    <property type="match status" value="1"/>
</dbReference>
<comment type="caution">
    <text evidence="6">The sequence shown here is derived from an EMBL/GenBank/DDBJ whole genome shotgun (WGS) entry which is preliminary data.</text>
</comment>
<protein>
    <recommendedName>
        <fullName evidence="5">EF-hand domain-containing protein</fullName>
    </recommendedName>
</protein>
<dbReference type="AlphaFoldDB" id="A0A8S1F3U4"/>
<keyword evidence="1" id="KW-0479">Metal-binding</keyword>